<dbReference type="EMBL" id="MKKU01000277">
    <property type="protein sequence ID" value="RNF16983.1"/>
    <property type="molecule type" value="Genomic_DNA"/>
</dbReference>
<evidence type="ECO:0000313" key="2">
    <source>
        <dbReference type="EMBL" id="RNF16983.1"/>
    </source>
</evidence>
<feature type="compositionally biased region" description="Gly residues" evidence="1">
    <location>
        <begin position="134"/>
        <end position="146"/>
    </location>
</feature>
<sequence length="1118" mass="117888">MWRAREDAGSDGGISHFTHSPAASRRLYLLAAALSIPPDRLLRYTREVRRRGVHQRHRRQPQTPRRRASTARTEAGATAKTESLAQEFPLLLHGILSALVLPFSNLESFPAASADAAADAPTETTESVASFMRQGGGKSFSRQKGGGTAAALKEALSGRPQRVNMQEHFALLKEMVVSQRVRGPIPEGQTTAAGASSSGSGPTNNSSSSMSSSSCSSSGGRRRRSSTSSNSCCSSGDDEEAASVSAGTARDEVKAEGGVAAAKKVSKSSLSATYELRQTPTSREETSIAQLLSELAEPLLAARGHAIGNGTSSGSGGGESNISGMGSSVELQQCMRLVPRELRTAAGVSRVSELYPPFMPMLLEALLKESVNGSPCGLAARRVGVRLIELSAPTFVSRSFRRGSGACGEAADGDEKEMYHSMMLRATQRLATTAVSLLEVIEDPVWALDLSGSLIASQLVHPDALRAVLHRCALDLAKLPPLWKPMVALAYCLVTRHSLHAAVRADAEPCALSRPTELLDVLNETDGGVDGAAVVGNPPLHSHTSAGSSSREAGASPPLPEPPAPEPEPRHCDPQQPSPRRGASMAAEAGSGATSAVGLSTALMGRAASLTSSFLFSPRQPSGGAGVDGASQLRWLFPERVPPTVTMSNAIVMTCMVLCAGALSQHAVVALGQWCLRSLRTLPATPCAVGLTHLMLKYPQFLKKASLRVSPGPVSSSSVTAAAAAAAAAVASSTAGISSHGSGQAKTLFCVAVFMEGCRLARTVMLRQANFRMDGRLALAWQRDTSSPAATEAGHPSGFAEQPHAHDENALQELHELHCYLVMLLQSLIMRGGVQLPADAQGELFTLFLTTARLRVAVAAPKGGPTAHGSCQPPQRALSQVVLQLVDEAFGAVARAVDILLHDYDAGCPRQLCESLVSLLPPQNTLFSELQCVGAWEKHLDCLETVQAAAEAYREARRPTVSRPSSSGRSLQAEASGDAAAAVLWSSVAAPKRPDAIRRPMSLLELQRELELRANRAVAGVRSGAEVMFGSLVSVLPCSGEPLCLAATAAPDGGLPAAQQLWWVEHTLVYLVEEWWRSRVSTPAQFRLNAEEAEETSSGDVFCREAQKSFIQCCAHPI</sequence>
<feature type="region of interest" description="Disordered" evidence="1">
    <location>
        <begin position="48"/>
        <end position="80"/>
    </location>
</feature>
<feature type="compositionally biased region" description="Low complexity" evidence="1">
    <location>
        <begin position="226"/>
        <end position="235"/>
    </location>
</feature>
<comment type="caution">
    <text evidence="2">The sequence shown here is derived from an EMBL/GenBank/DDBJ whole genome shotgun (WGS) entry which is preliminary data.</text>
</comment>
<dbReference type="OrthoDB" id="250922at2759"/>
<feature type="compositionally biased region" description="Low complexity" evidence="1">
    <location>
        <begin position="191"/>
        <end position="219"/>
    </location>
</feature>
<proteinExistence type="predicted"/>
<feature type="region of interest" description="Disordered" evidence="1">
    <location>
        <begin position="530"/>
        <end position="591"/>
    </location>
</feature>
<evidence type="ECO:0000313" key="3">
    <source>
        <dbReference type="Proteomes" id="UP000284403"/>
    </source>
</evidence>
<feature type="compositionally biased region" description="Low complexity" evidence="1">
    <location>
        <begin position="582"/>
        <end position="591"/>
    </location>
</feature>
<evidence type="ECO:0000256" key="1">
    <source>
        <dbReference type="SAM" id="MobiDB-lite"/>
    </source>
</evidence>
<accession>A0A3R7L665</accession>
<gene>
    <name evidence="2" type="ORF">Tco025E_04994</name>
</gene>
<dbReference type="Proteomes" id="UP000284403">
    <property type="component" value="Unassembled WGS sequence"/>
</dbReference>
<feature type="compositionally biased region" description="Low complexity" evidence="1">
    <location>
        <begin position="545"/>
        <end position="556"/>
    </location>
</feature>
<feature type="region of interest" description="Disordered" evidence="1">
    <location>
        <begin position="185"/>
        <end position="264"/>
    </location>
</feature>
<feature type="region of interest" description="Disordered" evidence="1">
    <location>
        <begin position="125"/>
        <end position="146"/>
    </location>
</feature>
<dbReference type="AlphaFoldDB" id="A0A3R7L665"/>
<name>A0A3R7L665_9TRYP</name>
<feature type="compositionally biased region" description="Basic residues" evidence="1">
    <location>
        <begin position="48"/>
        <end position="69"/>
    </location>
</feature>
<protein>
    <submittedName>
        <fullName evidence="2">Uncharacterized protein</fullName>
    </submittedName>
</protein>
<dbReference type="RefSeq" id="XP_029227993.1">
    <property type="nucleotide sequence ID" value="XM_029371898.1"/>
</dbReference>
<feature type="region of interest" description="Disordered" evidence="1">
    <location>
        <begin position="784"/>
        <end position="803"/>
    </location>
</feature>
<organism evidence="2 3">
    <name type="scientific">Trypanosoma conorhini</name>
    <dbReference type="NCBI Taxonomy" id="83891"/>
    <lineage>
        <taxon>Eukaryota</taxon>
        <taxon>Discoba</taxon>
        <taxon>Euglenozoa</taxon>
        <taxon>Kinetoplastea</taxon>
        <taxon>Metakinetoplastina</taxon>
        <taxon>Trypanosomatida</taxon>
        <taxon>Trypanosomatidae</taxon>
        <taxon>Trypanosoma</taxon>
    </lineage>
</organism>
<dbReference type="GeneID" id="40318605"/>
<keyword evidence="3" id="KW-1185">Reference proteome</keyword>
<reference evidence="2 3" key="1">
    <citation type="journal article" date="2018" name="BMC Genomics">
        <title>Genomic comparison of Trypanosoma conorhini and Trypanosoma rangeli to Trypanosoma cruzi strains of high and low virulence.</title>
        <authorList>
            <person name="Bradwell K.R."/>
            <person name="Koparde V.N."/>
            <person name="Matveyev A.V."/>
            <person name="Serrano M.G."/>
            <person name="Alves J.M."/>
            <person name="Parikh H."/>
            <person name="Huang B."/>
            <person name="Lee V."/>
            <person name="Espinosa-Alvarez O."/>
            <person name="Ortiz P.A."/>
            <person name="Costa-Martins A.G."/>
            <person name="Teixeira M.M."/>
            <person name="Buck G.A."/>
        </authorList>
    </citation>
    <scope>NUCLEOTIDE SEQUENCE [LARGE SCALE GENOMIC DNA]</scope>
    <source>
        <strain evidence="2 3">025E</strain>
    </source>
</reference>
<feature type="compositionally biased region" description="Pro residues" evidence="1">
    <location>
        <begin position="557"/>
        <end position="566"/>
    </location>
</feature>